<dbReference type="Proteomes" id="UP000437824">
    <property type="component" value="Unassembled WGS sequence"/>
</dbReference>
<evidence type="ECO:0000256" key="3">
    <source>
        <dbReference type="ARBA" id="ARBA00023125"/>
    </source>
</evidence>
<dbReference type="Gene3D" id="1.10.1740.10">
    <property type="match status" value="1"/>
</dbReference>
<dbReference type="InterPro" id="IPR039425">
    <property type="entry name" value="RNA_pol_sigma-70-like"/>
</dbReference>
<evidence type="ECO:0000256" key="2">
    <source>
        <dbReference type="ARBA" id="ARBA00023082"/>
    </source>
</evidence>
<keyword evidence="3" id="KW-0238">DNA-binding</keyword>
<dbReference type="GO" id="GO:0006352">
    <property type="term" value="P:DNA-templated transcription initiation"/>
    <property type="evidence" value="ECO:0007669"/>
    <property type="project" value="InterPro"/>
</dbReference>
<feature type="domain" description="RNA polymerase sigma-70 region 2" evidence="5">
    <location>
        <begin position="9"/>
        <end position="76"/>
    </location>
</feature>
<sequence>MKNTEFGAIYARYRARSKRLARAILKNEDEAEDVCHDVFVKLYKMGEEFDTSSEKKMESWILTTTERTALDYYKKGYRKHEYADSDEIERAAEVLAQSRSTVDEVIEVIEAHDSVGAIFRELRRRNERNYEIYVRVKLCHMPPETVARQFHTTSNNVNNIVMRTKRWLMKEYDRNSDL</sequence>
<evidence type="ECO:0000256" key="1">
    <source>
        <dbReference type="ARBA" id="ARBA00023015"/>
    </source>
</evidence>
<accession>A0A844GIE5</accession>
<keyword evidence="1" id="KW-0805">Transcription regulation</keyword>
<dbReference type="InterPro" id="IPR014284">
    <property type="entry name" value="RNA_pol_sigma-70_dom"/>
</dbReference>
<reference evidence="6 7" key="1">
    <citation type="submission" date="2019-11" db="EMBL/GenBank/DDBJ databases">
        <title>Draft genome sequence of Blautia luti DSM 14534T, isolated from human stool.</title>
        <authorList>
            <person name="Ortiz R."/>
            <person name="Melis-Arcos F."/>
            <person name="Covarrubias P."/>
            <person name="Cardenas J.P."/>
            <person name="Perez-Donoso J."/>
            <person name="Almonacid D."/>
        </authorList>
    </citation>
    <scope>NUCLEOTIDE SEQUENCE [LARGE SCALE GENOMIC DNA]</scope>
    <source>
        <strain evidence="6 7">DSM 14534</strain>
    </source>
</reference>
<dbReference type="AlphaFoldDB" id="A0A844GIE5"/>
<dbReference type="InterPro" id="IPR013325">
    <property type="entry name" value="RNA_pol_sigma_r2"/>
</dbReference>
<dbReference type="Pfam" id="PF04542">
    <property type="entry name" value="Sigma70_r2"/>
    <property type="match status" value="1"/>
</dbReference>
<keyword evidence="2" id="KW-0731">Sigma factor</keyword>
<protein>
    <submittedName>
        <fullName evidence="6">Sigma-70 family RNA polymerase sigma factor</fullName>
    </submittedName>
</protein>
<keyword evidence="4" id="KW-0804">Transcription</keyword>
<dbReference type="PANTHER" id="PTHR43133">
    <property type="entry name" value="RNA POLYMERASE ECF-TYPE SIGMA FACTO"/>
    <property type="match status" value="1"/>
</dbReference>
<dbReference type="RefSeq" id="WP_118509752.1">
    <property type="nucleotide sequence ID" value="NZ_WMBC01000009.1"/>
</dbReference>
<comment type="caution">
    <text evidence="6">The sequence shown here is derived from an EMBL/GenBank/DDBJ whole genome shotgun (WGS) entry which is preliminary data.</text>
</comment>
<dbReference type="InterPro" id="IPR007627">
    <property type="entry name" value="RNA_pol_sigma70_r2"/>
</dbReference>
<dbReference type="GO" id="GO:0003677">
    <property type="term" value="F:DNA binding"/>
    <property type="evidence" value="ECO:0007669"/>
    <property type="project" value="UniProtKB-KW"/>
</dbReference>
<dbReference type="NCBIfam" id="TIGR02937">
    <property type="entry name" value="sigma70-ECF"/>
    <property type="match status" value="1"/>
</dbReference>
<proteinExistence type="predicted"/>
<organism evidence="6 7">
    <name type="scientific">Blautia luti DSM 14534 = JCM 17040</name>
    <dbReference type="NCBI Taxonomy" id="649762"/>
    <lineage>
        <taxon>Bacteria</taxon>
        <taxon>Bacillati</taxon>
        <taxon>Bacillota</taxon>
        <taxon>Clostridia</taxon>
        <taxon>Lachnospirales</taxon>
        <taxon>Lachnospiraceae</taxon>
        <taxon>Blautia</taxon>
    </lineage>
</organism>
<evidence type="ECO:0000313" key="7">
    <source>
        <dbReference type="Proteomes" id="UP000437824"/>
    </source>
</evidence>
<dbReference type="EMBL" id="WMBC01000009">
    <property type="protein sequence ID" value="MTD61826.1"/>
    <property type="molecule type" value="Genomic_DNA"/>
</dbReference>
<gene>
    <name evidence="6" type="ORF">GKZ57_11325</name>
</gene>
<dbReference type="GO" id="GO:0016987">
    <property type="term" value="F:sigma factor activity"/>
    <property type="evidence" value="ECO:0007669"/>
    <property type="project" value="UniProtKB-KW"/>
</dbReference>
<evidence type="ECO:0000313" key="6">
    <source>
        <dbReference type="EMBL" id="MTD61826.1"/>
    </source>
</evidence>
<dbReference type="SUPFAM" id="SSF88946">
    <property type="entry name" value="Sigma2 domain of RNA polymerase sigma factors"/>
    <property type="match status" value="1"/>
</dbReference>
<evidence type="ECO:0000256" key="4">
    <source>
        <dbReference type="ARBA" id="ARBA00023163"/>
    </source>
</evidence>
<evidence type="ECO:0000259" key="5">
    <source>
        <dbReference type="Pfam" id="PF04542"/>
    </source>
</evidence>
<dbReference type="PANTHER" id="PTHR43133:SF8">
    <property type="entry name" value="RNA POLYMERASE SIGMA FACTOR HI_1459-RELATED"/>
    <property type="match status" value="1"/>
</dbReference>
<name>A0A844GIE5_9FIRM</name>